<keyword evidence="3" id="KW-1185">Reference proteome</keyword>
<dbReference type="EMBL" id="BSXT01000245">
    <property type="protein sequence ID" value="GMF22096.1"/>
    <property type="molecule type" value="Genomic_DNA"/>
</dbReference>
<organism evidence="2 3">
    <name type="scientific">Phytophthora fragariaefolia</name>
    <dbReference type="NCBI Taxonomy" id="1490495"/>
    <lineage>
        <taxon>Eukaryota</taxon>
        <taxon>Sar</taxon>
        <taxon>Stramenopiles</taxon>
        <taxon>Oomycota</taxon>
        <taxon>Peronosporomycetes</taxon>
        <taxon>Peronosporales</taxon>
        <taxon>Peronosporaceae</taxon>
        <taxon>Phytophthora</taxon>
    </lineage>
</organism>
<gene>
    <name evidence="2" type="ORF">Pfra01_000315400</name>
</gene>
<evidence type="ECO:0000313" key="2">
    <source>
        <dbReference type="EMBL" id="GMF22096.1"/>
    </source>
</evidence>
<protein>
    <submittedName>
        <fullName evidence="2">Unnamed protein product</fullName>
    </submittedName>
</protein>
<comment type="caution">
    <text evidence="2">The sequence shown here is derived from an EMBL/GenBank/DDBJ whole genome shotgun (WGS) entry which is preliminary data.</text>
</comment>
<name>A0A9W6TXU9_9STRA</name>
<evidence type="ECO:0000313" key="3">
    <source>
        <dbReference type="Proteomes" id="UP001165121"/>
    </source>
</evidence>
<proteinExistence type="predicted"/>
<feature type="region of interest" description="Disordered" evidence="1">
    <location>
        <begin position="225"/>
        <end position="247"/>
    </location>
</feature>
<dbReference type="Proteomes" id="UP001165121">
    <property type="component" value="Unassembled WGS sequence"/>
</dbReference>
<dbReference type="AlphaFoldDB" id="A0A9W6TXU9"/>
<sequence length="492" mass="54791">MKINDIPPDSKYYNPIPRHQYVRSQFQHDENVVKKRVASCLSQLEQFSRRFGVPAKSSRLSEENLQIVLQALHGHLEVLPTEVLERMIKCENYVNSTIEKEWVPMEKTRQQALDRFKMEVRAKSETSQGLVRQAMASFGTSVKADKMNRFASDGKVECIETIAKTNTDTDTRPKAAPTTKIKEQALYIPTPARRYSAKNQLTVVVEGEAAMNSAAYRLGHNYVENTDSTADDKWTPRATEEEKPDSPEVQRAVVDLTDSVLRDDDELRWREIMPDAPPKLSDHVRAKVVDIAGNPSLGPPIAAKSEEESVSAVVEVLSPQENEMHDQRAVWQKADQEDHSSQWHAPRVSSSLDVEPAPERISVHPALLRTISDNYEATAHHTTSSLESDQLSSGSDFAIIEPAARLDRKQPVLMSSDISFNADIPSLEESESVEESTSAVVMELIDVLDKQDEADIASRTANIAAPVASTSVVQADSVMSFDDSDIEEVVLT</sequence>
<reference evidence="2" key="1">
    <citation type="submission" date="2023-04" db="EMBL/GenBank/DDBJ databases">
        <title>Phytophthora fragariaefolia NBRC 109709.</title>
        <authorList>
            <person name="Ichikawa N."/>
            <person name="Sato H."/>
            <person name="Tonouchi N."/>
        </authorList>
    </citation>
    <scope>NUCLEOTIDE SEQUENCE</scope>
    <source>
        <strain evidence="2">NBRC 109709</strain>
    </source>
</reference>
<feature type="compositionally biased region" description="Basic and acidic residues" evidence="1">
    <location>
        <begin position="230"/>
        <end position="247"/>
    </location>
</feature>
<dbReference type="OrthoDB" id="515971at2759"/>
<accession>A0A9W6TXU9</accession>
<evidence type="ECO:0000256" key="1">
    <source>
        <dbReference type="SAM" id="MobiDB-lite"/>
    </source>
</evidence>